<dbReference type="RefSeq" id="WP_340368032.1">
    <property type="nucleotide sequence ID" value="NZ_JBBKZV010000047.1"/>
</dbReference>
<reference evidence="2 3" key="1">
    <citation type="submission" date="2024-03" db="EMBL/GenBank/DDBJ databases">
        <title>Novel species of the genus Variovorax.</title>
        <authorList>
            <person name="Liu Q."/>
            <person name="Xin Y.-H."/>
        </authorList>
    </citation>
    <scope>NUCLEOTIDE SEQUENCE [LARGE SCALE GENOMIC DNA]</scope>
    <source>
        <strain evidence="2 3">KACC 18501</strain>
    </source>
</reference>
<dbReference type="InterPro" id="IPR003399">
    <property type="entry name" value="Mce/MlaD"/>
</dbReference>
<evidence type="ECO:0000259" key="1">
    <source>
        <dbReference type="Pfam" id="PF02470"/>
    </source>
</evidence>
<dbReference type="EMBL" id="JBBKZV010000047">
    <property type="protein sequence ID" value="MEJ8827002.1"/>
    <property type="molecule type" value="Genomic_DNA"/>
</dbReference>
<dbReference type="Proteomes" id="UP001363010">
    <property type="component" value="Unassembled WGS sequence"/>
</dbReference>
<keyword evidence="3" id="KW-1185">Reference proteome</keyword>
<organism evidence="2 3">
    <name type="scientific">Variovorax humicola</name>
    <dbReference type="NCBI Taxonomy" id="1769758"/>
    <lineage>
        <taxon>Bacteria</taxon>
        <taxon>Pseudomonadati</taxon>
        <taxon>Pseudomonadota</taxon>
        <taxon>Betaproteobacteria</taxon>
        <taxon>Burkholderiales</taxon>
        <taxon>Comamonadaceae</taxon>
        <taxon>Variovorax</taxon>
    </lineage>
</organism>
<protein>
    <submittedName>
        <fullName evidence="2">MlaD family protein</fullName>
    </submittedName>
</protein>
<proteinExistence type="predicted"/>
<accession>A0ABU8WCA6</accession>
<sequence length="328" mass="34717">MKRNAVLIGSFVILALVIAVGSILWLSGNDLFSEQKKARVYYQGNVSGLSVGAPVTFRGVTVGQVTDIGIQMEPGSLKTTVPVSLKLQPSVLHFANEPAGKTLDVHELVQRGLRARLASQSIVTGQKAIDLDLLPDTPAVLLGGPGVPEIPATPERFGALIDQVAELPLRDSVTDIRAAVQELHATIVSVQHAVDSAQQTLAAGSKELALTATESRRTLTAATEAIRQVQGQSAATLQAMTRLADASRETVSAAQPELQRAIVGTRQAAESARLTMDRLADITAPDASLRTELEATVADLSQAARSFRSVSELLEERPNAIVFGKGRP</sequence>
<evidence type="ECO:0000313" key="2">
    <source>
        <dbReference type="EMBL" id="MEJ8827002.1"/>
    </source>
</evidence>
<comment type="caution">
    <text evidence="2">The sequence shown here is derived from an EMBL/GenBank/DDBJ whole genome shotgun (WGS) entry which is preliminary data.</text>
</comment>
<evidence type="ECO:0000313" key="3">
    <source>
        <dbReference type="Proteomes" id="UP001363010"/>
    </source>
</evidence>
<feature type="domain" description="Mce/MlaD" evidence="1">
    <location>
        <begin position="44"/>
        <end position="132"/>
    </location>
</feature>
<dbReference type="Pfam" id="PF02470">
    <property type="entry name" value="MlaD"/>
    <property type="match status" value="1"/>
</dbReference>
<dbReference type="PANTHER" id="PTHR36698:SF3">
    <property type="entry name" value="ABC-TYPE TRANSPORT AUXILIARY LIPOPROTEIN COMPONENT DOMAIN-CONTAINING PROTEIN"/>
    <property type="match status" value="1"/>
</dbReference>
<gene>
    <name evidence="2" type="ORF">WKW80_34240</name>
</gene>
<dbReference type="PANTHER" id="PTHR36698">
    <property type="entry name" value="BLL5892 PROTEIN"/>
    <property type="match status" value="1"/>
</dbReference>
<name>A0ABU8WCA6_9BURK</name>